<feature type="transmembrane region" description="Helical" evidence="5">
    <location>
        <begin position="115"/>
        <end position="133"/>
    </location>
</feature>
<evidence type="ECO:0000256" key="2">
    <source>
        <dbReference type="ARBA" id="ARBA00022692"/>
    </source>
</evidence>
<evidence type="ECO:0000313" key="6">
    <source>
        <dbReference type="EMBL" id="EQD80184.1"/>
    </source>
</evidence>
<dbReference type="InterPro" id="IPR000537">
    <property type="entry name" value="UbiA_prenyltransferase"/>
</dbReference>
<evidence type="ECO:0000256" key="4">
    <source>
        <dbReference type="ARBA" id="ARBA00023136"/>
    </source>
</evidence>
<keyword evidence="4 5" id="KW-0472">Membrane</keyword>
<reference evidence="6" key="2">
    <citation type="journal article" date="2014" name="ISME J.">
        <title>Microbial stratification in low pH oxic and suboxic macroscopic growths along an acid mine drainage.</title>
        <authorList>
            <person name="Mendez-Garcia C."/>
            <person name="Mesa V."/>
            <person name="Sprenger R.R."/>
            <person name="Richter M."/>
            <person name="Diez M.S."/>
            <person name="Solano J."/>
            <person name="Bargiela R."/>
            <person name="Golyshina O.V."/>
            <person name="Manteca A."/>
            <person name="Ramos J.L."/>
            <person name="Gallego J.R."/>
            <person name="Llorente I."/>
            <person name="Martins Dos Santos V.A."/>
            <person name="Jensen O.N."/>
            <person name="Pelaez A.I."/>
            <person name="Sanchez J."/>
            <person name="Ferrer M."/>
        </authorList>
    </citation>
    <scope>NUCLEOTIDE SEQUENCE</scope>
</reference>
<sequence length="163" mass="18198">MVLMAELLLFSYEYALKRSGLPGNIVVSALVGLIFIFGGIAVDHFSRMIILFFLAFFSNISRELIKDVEDMEGDLDRLTFPKRYGKTAALNLSSAFIIIAVSLSFVPYILRLFSIYYLIAVSFCDSAFLITVYIQFSSVKKAQRFSKLSMILGLISFAIGGLT</sequence>
<dbReference type="Pfam" id="PF01040">
    <property type="entry name" value="UbiA"/>
    <property type="match status" value="1"/>
</dbReference>
<dbReference type="GO" id="GO:0016765">
    <property type="term" value="F:transferase activity, transferring alkyl or aryl (other than methyl) groups"/>
    <property type="evidence" value="ECO:0007669"/>
    <property type="project" value="InterPro"/>
</dbReference>
<comment type="caution">
    <text evidence="6">The sequence shown here is derived from an EMBL/GenBank/DDBJ whole genome shotgun (WGS) entry which is preliminary data.</text>
</comment>
<evidence type="ECO:0000256" key="1">
    <source>
        <dbReference type="ARBA" id="ARBA00004141"/>
    </source>
</evidence>
<feature type="transmembrane region" description="Helical" evidence="5">
    <location>
        <begin position="21"/>
        <end position="42"/>
    </location>
</feature>
<gene>
    <name evidence="6" type="ORF">B1A_01157</name>
</gene>
<evidence type="ECO:0000256" key="5">
    <source>
        <dbReference type="SAM" id="Phobius"/>
    </source>
</evidence>
<dbReference type="AlphaFoldDB" id="T1DFS9"/>
<accession>T1DFS9</accession>
<feature type="transmembrane region" description="Helical" evidence="5">
    <location>
        <begin position="86"/>
        <end position="109"/>
    </location>
</feature>
<reference evidence="6" key="1">
    <citation type="submission" date="2013-08" db="EMBL/GenBank/DDBJ databases">
        <authorList>
            <person name="Mendez C."/>
            <person name="Richter M."/>
            <person name="Ferrer M."/>
            <person name="Sanchez J."/>
        </authorList>
    </citation>
    <scope>NUCLEOTIDE SEQUENCE</scope>
</reference>
<name>T1DFS9_9ZZZZ</name>
<proteinExistence type="predicted"/>
<dbReference type="GO" id="GO:0016020">
    <property type="term" value="C:membrane"/>
    <property type="evidence" value="ECO:0007669"/>
    <property type="project" value="UniProtKB-SubCell"/>
</dbReference>
<comment type="subcellular location">
    <subcellularLocation>
        <location evidence="1">Membrane</location>
        <topology evidence="1">Multi-pass membrane protein</topology>
    </subcellularLocation>
</comment>
<keyword evidence="3 5" id="KW-1133">Transmembrane helix</keyword>
<organism evidence="6">
    <name type="scientific">mine drainage metagenome</name>
    <dbReference type="NCBI Taxonomy" id="410659"/>
    <lineage>
        <taxon>unclassified sequences</taxon>
        <taxon>metagenomes</taxon>
        <taxon>ecological metagenomes</taxon>
    </lineage>
</organism>
<keyword evidence="2 5" id="KW-0812">Transmembrane</keyword>
<evidence type="ECO:0000256" key="3">
    <source>
        <dbReference type="ARBA" id="ARBA00022989"/>
    </source>
</evidence>
<protein>
    <submittedName>
        <fullName evidence="6">(S)-2,3-di-O-geranylgeranylglyceryl phosphate synthase</fullName>
    </submittedName>
</protein>
<dbReference type="EMBL" id="AUZX01000880">
    <property type="protein sequence ID" value="EQD80184.1"/>
    <property type="molecule type" value="Genomic_DNA"/>
</dbReference>